<dbReference type="CDD" id="cd01286">
    <property type="entry name" value="deoxycytidylate_deaminase"/>
    <property type="match status" value="1"/>
</dbReference>
<feature type="binding site" evidence="7">
    <location>
        <position position="125"/>
    </location>
    <ligand>
        <name>Zn(2+)</name>
        <dbReference type="ChEBI" id="CHEBI:29105"/>
        <note>catalytic</note>
    </ligand>
</feature>
<dbReference type="EMBL" id="NMUQ01000001">
    <property type="protein sequence ID" value="OXM15522.1"/>
    <property type="molecule type" value="Genomic_DNA"/>
</dbReference>
<dbReference type="PIRSF" id="PIRSF006019">
    <property type="entry name" value="dCMP_deaminase"/>
    <property type="match status" value="1"/>
</dbReference>
<keyword evidence="10" id="KW-1185">Reference proteome</keyword>
<keyword evidence="5 7" id="KW-0862">Zinc</keyword>
<keyword evidence="4" id="KW-0378">Hydrolase</keyword>
<evidence type="ECO:0000256" key="3">
    <source>
        <dbReference type="ARBA" id="ARBA00022723"/>
    </source>
</evidence>
<dbReference type="InterPro" id="IPR016473">
    <property type="entry name" value="dCMP_deaminase"/>
</dbReference>
<feature type="active site" description="Proton donor" evidence="6">
    <location>
        <position position="98"/>
    </location>
</feature>
<dbReference type="InterPro" id="IPR015517">
    <property type="entry name" value="dCMP_deaminase-rel"/>
</dbReference>
<protein>
    <submittedName>
        <fullName evidence="9">CMP deaminase</fullName>
    </submittedName>
</protein>
<accession>A0A229NZW7</accession>
<feature type="binding site" evidence="7">
    <location>
        <position position="96"/>
    </location>
    <ligand>
        <name>Zn(2+)</name>
        <dbReference type="ChEBI" id="CHEBI:29105"/>
        <note>catalytic</note>
    </ligand>
</feature>
<dbReference type="GO" id="GO:0006220">
    <property type="term" value="P:pyrimidine nucleotide metabolic process"/>
    <property type="evidence" value="ECO:0007669"/>
    <property type="project" value="InterPro"/>
</dbReference>
<evidence type="ECO:0000256" key="4">
    <source>
        <dbReference type="ARBA" id="ARBA00022801"/>
    </source>
</evidence>
<dbReference type="RefSeq" id="WP_089522618.1">
    <property type="nucleotide sequence ID" value="NZ_NMUQ01000001.1"/>
</dbReference>
<reference evidence="9 10" key="1">
    <citation type="submission" date="2017-07" db="EMBL/GenBank/DDBJ databases">
        <title>Paenibacillus herberti R33 genome sequencing and assembly.</title>
        <authorList>
            <person name="Su W."/>
        </authorList>
    </citation>
    <scope>NUCLEOTIDE SEQUENCE [LARGE SCALE GENOMIC DNA]</scope>
    <source>
        <strain evidence="9 10">R33</strain>
    </source>
</reference>
<keyword evidence="3 7" id="KW-0479">Metal-binding</keyword>
<dbReference type="GO" id="GO:0008270">
    <property type="term" value="F:zinc ion binding"/>
    <property type="evidence" value="ECO:0007669"/>
    <property type="project" value="InterPro"/>
</dbReference>
<proteinExistence type="inferred from homology"/>
<dbReference type="PROSITE" id="PS00903">
    <property type="entry name" value="CYT_DCMP_DEAMINASES_1"/>
    <property type="match status" value="1"/>
</dbReference>
<evidence type="ECO:0000256" key="6">
    <source>
        <dbReference type="PIRSR" id="PIRSR006019-1"/>
    </source>
</evidence>
<sequence length="180" mass="20119">MPSATPAQQDAVRKDWDTYFMDIAYMVSTRSRCSRRHVGALLVQGKKLLGTAYNGAPMGVADCSEAGCMIVEEWEQRSGEAGPEMIKKQRCIRTIHAEQNLLLFTDRIDREGSTVYVTDQPCWTCANMLANSGISEIVFHRAYPKDADKVGRLMEQKGIVFRRLEEGYEPPPQAGLAVTD</sequence>
<dbReference type="InterPro" id="IPR002125">
    <property type="entry name" value="CMP_dCMP_dom"/>
</dbReference>
<feature type="domain" description="CMP/dCMP-type deaminase" evidence="8">
    <location>
        <begin position="15"/>
        <end position="161"/>
    </location>
</feature>
<dbReference type="AlphaFoldDB" id="A0A229NZW7"/>
<organism evidence="9 10">
    <name type="scientific">Paenibacillus herberti</name>
    <dbReference type="NCBI Taxonomy" id="1619309"/>
    <lineage>
        <taxon>Bacteria</taxon>
        <taxon>Bacillati</taxon>
        <taxon>Bacillota</taxon>
        <taxon>Bacilli</taxon>
        <taxon>Bacillales</taxon>
        <taxon>Paenibacillaceae</taxon>
        <taxon>Paenibacillus</taxon>
    </lineage>
</organism>
<dbReference type="InterPro" id="IPR016193">
    <property type="entry name" value="Cytidine_deaminase-like"/>
</dbReference>
<dbReference type="PANTHER" id="PTHR11086:SF18">
    <property type="entry name" value="DEOXYCYTIDYLATE DEAMINASE"/>
    <property type="match status" value="1"/>
</dbReference>
<dbReference type="GO" id="GO:0004132">
    <property type="term" value="F:dCMP deaminase activity"/>
    <property type="evidence" value="ECO:0007669"/>
    <property type="project" value="InterPro"/>
</dbReference>
<evidence type="ECO:0000256" key="7">
    <source>
        <dbReference type="PIRSR" id="PIRSR006019-2"/>
    </source>
</evidence>
<dbReference type="Pfam" id="PF00383">
    <property type="entry name" value="dCMP_cyt_deam_1"/>
    <property type="match status" value="1"/>
</dbReference>
<dbReference type="Proteomes" id="UP000215145">
    <property type="component" value="Unassembled WGS sequence"/>
</dbReference>
<dbReference type="SUPFAM" id="SSF53927">
    <property type="entry name" value="Cytidine deaminase-like"/>
    <property type="match status" value="1"/>
</dbReference>
<name>A0A229NZW7_9BACL</name>
<evidence type="ECO:0000313" key="9">
    <source>
        <dbReference type="EMBL" id="OXM15522.1"/>
    </source>
</evidence>
<dbReference type="InterPro" id="IPR016192">
    <property type="entry name" value="APOBEC/CMP_deaminase_Zn-bd"/>
</dbReference>
<comment type="similarity">
    <text evidence="2">Belongs to the cytidine and deoxycytidylate deaminase family.</text>
</comment>
<gene>
    <name evidence="9" type="ORF">CGZ75_01940</name>
</gene>
<evidence type="ECO:0000313" key="10">
    <source>
        <dbReference type="Proteomes" id="UP000215145"/>
    </source>
</evidence>
<dbReference type="InterPro" id="IPR035105">
    <property type="entry name" value="Deoxycytidylate_deaminase_dom"/>
</dbReference>
<dbReference type="PANTHER" id="PTHR11086">
    <property type="entry name" value="DEOXYCYTIDYLATE DEAMINASE-RELATED"/>
    <property type="match status" value="1"/>
</dbReference>
<evidence type="ECO:0000256" key="1">
    <source>
        <dbReference type="ARBA" id="ARBA00001947"/>
    </source>
</evidence>
<dbReference type="Gene3D" id="3.40.140.10">
    <property type="entry name" value="Cytidine Deaminase, domain 2"/>
    <property type="match status" value="1"/>
</dbReference>
<evidence type="ECO:0000259" key="8">
    <source>
        <dbReference type="PROSITE" id="PS51747"/>
    </source>
</evidence>
<dbReference type="OrthoDB" id="9788517at2"/>
<evidence type="ECO:0000256" key="2">
    <source>
        <dbReference type="ARBA" id="ARBA00006576"/>
    </source>
</evidence>
<comment type="caution">
    <text evidence="9">The sequence shown here is derived from an EMBL/GenBank/DDBJ whole genome shotgun (WGS) entry which is preliminary data.</text>
</comment>
<evidence type="ECO:0000256" key="5">
    <source>
        <dbReference type="ARBA" id="ARBA00022833"/>
    </source>
</evidence>
<dbReference type="GO" id="GO:0005737">
    <property type="term" value="C:cytoplasm"/>
    <property type="evidence" value="ECO:0007669"/>
    <property type="project" value="TreeGrafter"/>
</dbReference>
<comment type="cofactor">
    <cofactor evidence="1 7">
        <name>Zn(2+)</name>
        <dbReference type="ChEBI" id="CHEBI:29105"/>
    </cofactor>
</comment>
<feature type="binding site" evidence="7">
    <location>
        <position position="122"/>
    </location>
    <ligand>
        <name>Zn(2+)</name>
        <dbReference type="ChEBI" id="CHEBI:29105"/>
        <note>catalytic</note>
    </ligand>
</feature>
<dbReference type="PROSITE" id="PS51747">
    <property type="entry name" value="CYT_DCMP_DEAMINASES_2"/>
    <property type="match status" value="1"/>
</dbReference>